<dbReference type="InterPro" id="IPR001460">
    <property type="entry name" value="PCN-bd_Tpept"/>
</dbReference>
<dbReference type="SUPFAM" id="SSF56519">
    <property type="entry name" value="Penicillin binding protein dimerisation domain"/>
    <property type="match status" value="1"/>
</dbReference>
<feature type="signal peptide" evidence="1">
    <location>
        <begin position="1"/>
        <end position="23"/>
    </location>
</feature>
<dbReference type="InterPro" id="IPR012338">
    <property type="entry name" value="Beta-lactam/transpept-like"/>
</dbReference>
<dbReference type="FunCoup" id="A0LQT6">
    <property type="interactions" value="5"/>
</dbReference>
<sequence length="485" mass="50531">MNRPIRRVALVCLVLFAALLANDNVLQFAQAKSLRDHPGNTRTLYAQYDRKRGDIVASDGTILASSKPSNDALKYLRVYANGPLYAPITGYYSLIYGAGGIEAAENSILAGTDDRLFVRQLSNLVTGRTPQGGSVVLTIDPLLQQTAYQALGNRKGAVVALDPSTGAILALVSTPSYDPNLLSAHDTATVRTAWSSLTANPNQPMLDRALDQTYPPGSTFKLITAAAALASGRYTPQSQIPAPNILPYPNSTKSLTNFAGESCSSTGTTTLIQALTISCNTAFGDLGEALGQDALRKQAEAFGFDAPFAVPVKSAASVFPTGLDAAQTIQSAIGQFDVRATPLQMAVVAAAIANHGVLMRPYLVKQLVAPDLSILETTKPQPVRQAVSAEVAAELTQMMESVVAKGTGTVVQLPGVTVAGKTGTAQNAVGQPPHAWFVAFAPAEHPKIALAVLVENGGGINDATGASVAGPIARAVLQAALRESS</sequence>
<dbReference type="GO" id="GO:0008658">
    <property type="term" value="F:penicillin binding"/>
    <property type="evidence" value="ECO:0007669"/>
    <property type="project" value="InterPro"/>
</dbReference>
<dbReference type="EMBL" id="CP000481">
    <property type="protein sequence ID" value="ABK51796.1"/>
    <property type="molecule type" value="Genomic_DNA"/>
</dbReference>
<reference evidence="4 5" key="1">
    <citation type="journal article" date="2009" name="Genome Res.">
        <title>Complete genome of the cellulolytic thermophile Acidothermus cellulolyticus 11B provides insights into its ecophysiological and evolutionary adaptations.</title>
        <authorList>
            <person name="Barabote R.D."/>
            <person name="Xie G."/>
            <person name="Leu D.H."/>
            <person name="Normand P."/>
            <person name="Necsulea A."/>
            <person name="Daubin V."/>
            <person name="Medigue C."/>
            <person name="Adney W.S."/>
            <person name="Xu X.C."/>
            <person name="Lapidus A."/>
            <person name="Parales R.E."/>
            <person name="Detter C."/>
            <person name="Pujic P."/>
            <person name="Bruce D."/>
            <person name="Lavire C."/>
            <person name="Challacombe J.F."/>
            <person name="Brettin T.S."/>
            <person name="Berry A.M."/>
        </authorList>
    </citation>
    <scope>NUCLEOTIDE SEQUENCE [LARGE SCALE GENOMIC DNA]</scope>
    <source>
        <strain evidence="5">ATCC 43068 / DSM 8971 / 11B</strain>
    </source>
</reference>
<evidence type="ECO:0000313" key="4">
    <source>
        <dbReference type="EMBL" id="ABK51796.1"/>
    </source>
</evidence>
<dbReference type="RefSeq" id="WP_011718860.1">
    <property type="nucleotide sequence ID" value="NC_008578.1"/>
</dbReference>
<gene>
    <name evidence="4" type="ordered locus">Acel_0020</name>
</gene>
<evidence type="ECO:0000256" key="1">
    <source>
        <dbReference type="SAM" id="SignalP"/>
    </source>
</evidence>
<dbReference type="InterPro" id="IPR036138">
    <property type="entry name" value="PBP_dimer_sf"/>
</dbReference>
<feature type="domain" description="Penicillin-binding protein transpeptidase" evidence="2">
    <location>
        <begin position="156"/>
        <end position="478"/>
    </location>
</feature>
<dbReference type="Gene3D" id="3.90.1310.10">
    <property type="entry name" value="Penicillin-binding protein 2a (Domain 2)"/>
    <property type="match status" value="1"/>
</dbReference>
<evidence type="ECO:0000259" key="2">
    <source>
        <dbReference type="Pfam" id="PF00905"/>
    </source>
</evidence>
<dbReference type="GO" id="GO:0016757">
    <property type="term" value="F:glycosyltransferase activity"/>
    <property type="evidence" value="ECO:0007669"/>
    <property type="project" value="UniProtKB-KW"/>
</dbReference>
<evidence type="ECO:0000259" key="3">
    <source>
        <dbReference type="Pfam" id="PF21922"/>
    </source>
</evidence>
<dbReference type="eggNOG" id="COG0768">
    <property type="taxonomic scope" value="Bacteria"/>
</dbReference>
<keyword evidence="1" id="KW-0732">Signal</keyword>
<keyword evidence="4" id="KW-0328">Glycosyltransferase</keyword>
<dbReference type="STRING" id="351607.Acel_0020"/>
<dbReference type="OrthoDB" id="9766847at2"/>
<dbReference type="GO" id="GO:0005886">
    <property type="term" value="C:plasma membrane"/>
    <property type="evidence" value="ECO:0007669"/>
    <property type="project" value="TreeGrafter"/>
</dbReference>
<protein>
    <submittedName>
        <fullName evidence="4">Cell elongation-specific peptidoglycan D,D-transpeptidase</fullName>
        <ecNumber evidence="4">2.4.1.129</ecNumber>
    </submittedName>
</protein>
<dbReference type="PANTHER" id="PTHR30627">
    <property type="entry name" value="PEPTIDOGLYCAN D,D-TRANSPEPTIDASE"/>
    <property type="match status" value="1"/>
</dbReference>
<accession>A0LQT6</accession>
<dbReference type="SUPFAM" id="SSF56601">
    <property type="entry name" value="beta-lactamase/transpeptidase-like"/>
    <property type="match status" value="1"/>
</dbReference>
<name>A0LQT6_ACIC1</name>
<dbReference type="KEGG" id="ace:Acel_0020"/>
<dbReference type="PANTHER" id="PTHR30627:SF24">
    <property type="entry name" value="PENICILLIN-BINDING PROTEIN 4B"/>
    <property type="match status" value="1"/>
</dbReference>
<dbReference type="Pfam" id="PF00905">
    <property type="entry name" value="Transpeptidase"/>
    <property type="match status" value="1"/>
</dbReference>
<organism evidence="4 5">
    <name type="scientific">Acidothermus cellulolyticus (strain ATCC 43068 / DSM 8971 / 11B)</name>
    <dbReference type="NCBI Taxonomy" id="351607"/>
    <lineage>
        <taxon>Bacteria</taxon>
        <taxon>Bacillati</taxon>
        <taxon>Actinomycetota</taxon>
        <taxon>Actinomycetes</taxon>
        <taxon>Acidothermales</taxon>
        <taxon>Acidothermaceae</taxon>
        <taxon>Acidothermus</taxon>
    </lineage>
</organism>
<dbReference type="GO" id="GO:0071555">
    <property type="term" value="P:cell wall organization"/>
    <property type="evidence" value="ECO:0007669"/>
    <property type="project" value="TreeGrafter"/>
</dbReference>
<feature type="chain" id="PRO_5038914034" evidence="1">
    <location>
        <begin position="24"/>
        <end position="485"/>
    </location>
</feature>
<proteinExistence type="predicted"/>
<dbReference type="HOGENOM" id="CLU_009289_1_0_11"/>
<keyword evidence="5" id="KW-1185">Reference proteome</keyword>
<dbReference type="GO" id="GO:0071972">
    <property type="term" value="F:peptidoglycan L,D-transpeptidase activity"/>
    <property type="evidence" value="ECO:0007669"/>
    <property type="project" value="TreeGrafter"/>
</dbReference>
<dbReference type="InterPro" id="IPR054120">
    <property type="entry name" value="PBPA_dimer"/>
</dbReference>
<evidence type="ECO:0000313" key="5">
    <source>
        <dbReference type="Proteomes" id="UP000008221"/>
    </source>
</evidence>
<keyword evidence="4" id="KW-0808">Transferase</keyword>
<dbReference type="InterPro" id="IPR050515">
    <property type="entry name" value="Beta-lactam/transpept"/>
</dbReference>
<feature type="domain" description="Penicillin binding protein A dimerisation" evidence="3">
    <location>
        <begin position="52"/>
        <end position="135"/>
    </location>
</feature>
<dbReference type="Pfam" id="PF21922">
    <property type="entry name" value="PBP_dimer_2"/>
    <property type="match status" value="1"/>
</dbReference>
<dbReference type="Gene3D" id="3.40.710.10">
    <property type="entry name" value="DD-peptidase/beta-lactamase superfamily"/>
    <property type="match status" value="1"/>
</dbReference>
<dbReference type="Proteomes" id="UP000008221">
    <property type="component" value="Chromosome"/>
</dbReference>
<dbReference type="InParanoid" id="A0LQT6"/>
<dbReference type="AlphaFoldDB" id="A0LQT6"/>
<dbReference type="EC" id="2.4.1.129" evidence="4"/>